<dbReference type="AlphaFoldDB" id="K5ZZM9"/>
<reference evidence="1 2" key="1">
    <citation type="submission" date="2012-02" db="EMBL/GenBank/DDBJ databases">
        <title>The Genome Sequence of Parabacteroides goldsteinii CL02T12C30.</title>
        <authorList>
            <consortium name="The Broad Institute Genome Sequencing Platform"/>
            <person name="Earl A."/>
            <person name="Ward D."/>
            <person name="Feldgarden M."/>
            <person name="Gevers D."/>
            <person name="Zitomersky N.L."/>
            <person name="Coyne M.J."/>
            <person name="Comstock L.E."/>
            <person name="Young S.K."/>
            <person name="Zeng Q."/>
            <person name="Gargeya S."/>
            <person name="Fitzgerald M."/>
            <person name="Haas B."/>
            <person name="Abouelleil A."/>
            <person name="Alvarado L."/>
            <person name="Arachchi H.M."/>
            <person name="Berlin A."/>
            <person name="Chapman S.B."/>
            <person name="Gearin G."/>
            <person name="Goldberg J."/>
            <person name="Griggs A."/>
            <person name="Gujja S."/>
            <person name="Hansen M."/>
            <person name="Heiman D."/>
            <person name="Howarth C."/>
            <person name="Larimer J."/>
            <person name="Lui A."/>
            <person name="MacDonald P.J.P."/>
            <person name="McCowen C."/>
            <person name="Montmayeur A."/>
            <person name="Murphy C."/>
            <person name="Neiman D."/>
            <person name="Pearson M."/>
            <person name="Priest M."/>
            <person name="Roberts A."/>
            <person name="Saif S."/>
            <person name="Shea T."/>
            <person name="Sisk P."/>
            <person name="Stolte C."/>
            <person name="Sykes S."/>
            <person name="Wortman J."/>
            <person name="Nusbaum C."/>
            <person name="Birren B."/>
        </authorList>
    </citation>
    <scope>NUCLEOTIDE SEQUENCE [LARGE SCALE GENOMIC DNA]</scope>
    <source>
        <strain evidence="1 2">CL02T12C30</strain>
    </source>
</reference>
<evidence type="ECO:0000313" key="2">
    <source>
        <dbReference type="Proteomes" id="UP000006330"/>
    </source>
</evidence>
<protein>
    <submittedName>
        <fullName evidence="1">Uncharacterized protein</fullName>
    </submittedName>
</protein>
<accession>K5ZZM9</accession>
<comment type="caution">
    <text evidence="1">The sequence shown here is derived from an EMBL/GenBank/DDBJ whole genome shotgun (WGS) entry which is preliminary data.</text>
</comment>
<sequence>MNAYITKSNANRIVKRINLSKVEIEGDIYKEKNRVLNAMFSKYEKHELLAYKKLMEDPEAFMNEIYEKIPQHEDTFWWVYEENNPPAYHSHPTCSRLLSNFKNYKIPTAIRFKGIHRDKNIETISLKELNEEEILKVKTNVINYRGWWNTEGREYYIKDKAVFLMHVNNKYQPEPRIRDITEFEIRNSGIEDMNNNDLKEIENKINQLIKESGAYYHESSQNTIVLQHYARWTNNAYGNKPFPSNDTGYTDKEIREILKDYDKRFKFPLKIYLKEYYRRKNNPELKMDQKILEELGFVACLACRNQEHEQNKDPQSLRGVSTPVADDLLDGIDYESDEALEIMLKADEYNDIAFWEDLNRY</sequence>
<dbReference type="EMBL" id="AGZO01000014">
    <property type="protein sequence ID" value="EKN16911.1"/>
    <property type="molecule type" value="Genomic_DNA"/>
</dbReference>
<gene>
    <name evidence="1" type="ORF">HMPREF1076_02045</name>
</gene>
<organism evidence="1 2">
    <name type="scientific">Parabacteroides goldsteinii CL02T12C30</name>
    <dbReference type="NCBI Taxonomy" id="999418"/>
    <lineage>
        <taxon>Bacteria</taxon>
        <taxon>Pseudomonadati</taxon>
        <taxon>Bacteroidota</taxon>
        <taxon>Bacteroidia</taxon>
        <taxon>Bacteroidales</taxon>
        <taxon>Tannerellaceae</taxon>
        <taxon>Parabacteroides</taxon>
    </lineage>
</organism>
<dbReference type="RefSeq" id="WP_007653742.1">
    <property type="nucleotide sequence ID" value="NZ_JH976472.1"/>
</dbReference>
<name>K5ZZM9_9BACT</name>
<dbReference type="HOGENOM" id="CLU_766930_0_0_10"/>
<proteinExistence type="predicted"/>
<evidence type="ECO:0000313" key="1">
    <source>
        <dbReference type="EMBL" id="EKN16911.1"/>
    </source>
</evidence>
<dbReference type="Proteomes" id="UP000006330">
    <property type="component" value="Unassembled WGS sequence"/>
</dbReference>